<dbReference type="GO" id="GO:0005886">
    <property type="term" value="C:plasma membrane"/>
    <property type="evidence" value="ECO:0007669"/>
    <property type="project" value="UniProtKB-SubCell"/>
</dbReference>
<keyword evidence="6 7" id="KW-0472">Membrane</keyword>
<dbReference type="GO" id="GO:0055085">
    <property type="term" value="P:transmembrane transport"/>
    <property type="evidence" value="ECO:0007669"/>
    <property type="project" value="InterPro"/>
</dbReference>
<evidence type="ECO:0000256" key="2">
    <source>
        <dbReference type="ARBA" id="ARBA00022448"/>
    </source>
</evidence>
<keyword evidence="3" id="KW-1003">Cell membrane</keyword>
<keyword evidence="5 7" id="KW-1133">Transmembrane helix</keyword>
<dbReference type="Gene3D" id="1.10.3720.10">
    <property type="entry name" value="MetI-like"/>
    <property type="match status" value="1"/>
</dbReference>
<evidence type="ECO:0000256" key="5">
    <source>
        <dbReference type="ARBA" id="ARBA00022989"/>
    </source>
</evidence>
<evidence type="ECO:0000313" key="9">
    <source>
        <dbReference type="EMBL" id="RPJ93201.1"/>
    </source>
</evidence>
<dbReference type="SUPFAM" id="SSF161098">
    <property type="entry name" value="MetI-like"/>
    <property type="match status" value="1"/>
</dbReference>
<dbReference type="EMBL" id="QVXO01000004">
    <property type="protein sequence ID" value="RPJ93201.1"/>
    <property type="molecule type" value="Genomic_DNA"/>
</dbReference>
<dbReference type="InterPro" id="IPR000515">
    <property type="entry name" value="MetI-like"/>
</dbReference>
<keyword evidence="2 7" id="KW-0813">Transport</keyword>
<feature type="domain" description="ABC transmembrane type-1" evidence="8">
    <location>
        <begin position="79"/>
        <end position="263"/>
    </location>
</feature>
<dbReference type="PANTHER" id="PTHR30151">
    <property type="entry name" value="ALKANE SULFONATE ABC TRANSPORTER-RELATED, MEMBRANE SUBUNIT"/>
    <property type="match status" value="1"/>
</dbReference>
<feature type="transmembrane region" description="Helical" evidence="7">
    <location>
        <begin position="86"/>
        <end position="105"/>
    </location>
</feature>
<feature type="transmembrane region" description="Helical" evidence="7">
    <location>
        <begin position="213"/>
        <end position="233"/>
    </location>
</feature>
<organism evidence="9 10">
    <name type="scientific">Alcaligenes xylosoxydans xylosoxydans</name>
    <name type="common">Achromobacter xylosoxidans</name>
    <dbReference type="NCBI Taxonomy" id="85698"/>
    <lineage>
        <taxon>Bacteria</taxon>
        <taxon>Pseudomonadati</taxon>
        <taxon>Pseudomonadota</taxon>
        <taxon>Betaproteobacteria</taxon>
        <taxon>Burkholderiales</taxon>
        <taxon>Alcaligenaceae</taxon>
        <taxon>Achromobacter</taxon>
    </lineage>
</organism>
<evidence type="ECO:0000256" key="7">
    <source>
        <dbReference type="RuleBase" id="RU363032"/>
    </source>
</evidence>
<feature type="transmembrane region" description="Helical" evidence="7">
    <location>
        <begin position="112"/>
        <end position="135"/>
    </location>
</feature>
<evidence type="ECO:0000259" key="8">
    <source>
        <dbReference type="PROSITE" id="PS50928"/>
    </source>
</evidence>
<gene>
    <name evidence="9" type="ORF">DY367_04620</name>
</gene>
<evidence type="ECO:0000256" key="3">
    <source>
        <dbReference type="ARBA" id="ARBA00022475"/>
    </source>
</evidence>
<accession>A0A424WIT5</accession>
<name>A0A424WIT5_ALCXX</name>
<proteinExistence type="inferred from homology"/>
<feature type="transmembrane region" description="Helical" evidence="7">
    <location>
        <begin position="239"/>
        <end position="259"/>
    </location>
</feature>
<reference evidence="9 10" key="1">
    <citation type="submission" date="2018-08" db="EMBL/GenBank/DDBJ databases">
        <title>Achromobacter xylosoxidans Genome sequencing and assembly.</title>
        <authorList>
            <person name="Wang R."/>
            <person name="Rensing C."/>
            <person name="Li Y."/>
        </authorList>
    </citation>
    <scope>NUCLEOTIDE SEQUENCE [LARGE SCALE GENOMIC DNA]</scope>
    <source>
        <strain evidence="9 10">GD003A</strain>
    </source>
</reference>
<keyword evidence="4 7" id="KW-0812">Transmembrane</keyword>
<protein>
    <submittedName>
        <fullName evidence="9">ABC transporter permease</fullName>
    </submittedName>
</protein>
<comment type="similarity">
    <text evidence="7">Belongs to the binding-protein-dependent transport system permease family.</text>
</comment>
<dbReference type="PANTHER" id="PTHR30151:SF0">
    <property type="entry name" value="ABC TRANSPORTER PERMEASE PROTEIN MJ0413-RELATED"/>
    <property type="match status" value="1"/>
</dbReference>
<evidence type="ECO:0000313" key="10">
    <source>
        <dbReference type="Proteomes" id="UP000285324"/>
    </source>
</evidence>
<dbReference type="InterPro" id="IPR035906">
    <property type="entry name" value="MetI-like_sf"/>
</dbReference>
<dbReference type="Proteomes" id="UP000285324">
    <property type="component" value="Unassembled WGS sequence"/>
</dbReference>
<dbReference type="CDD" id="cd06261">
    <property type="entry name" value="TM_PBP2"/>
    <property type="match status" value="1"/>
</dbReference>
<dbReference type="RefSeq" id="WP_118931813.1">
    <property type="nucleotide sequence ID" value="NZ_CP061008.1"/>
</dbReference>
<feature type="transmembrane region" description="Helical" evidence="7">
    <location>
        <begin position="141"/>
        <end position="161"/>
    </location>
</feature>
<comment type="caution">
    <text evidence="9">The sequence shown here is derived from an EMBL/GenBank/DDBJ whole genome shotgun (WGS) entry which is preliminary data.</text>
</comment>
<dbReference type="PROSITE" id="PS50928">
    <property type="entry name" value="ABC_TM1"/>
    <property type="match status" value="1"/>
</dbReference>
<dbReference type="AlphaFoldDB" id="A0A424WIT5"/>
<dbReference type="OrthoDB" id="8138334at2"/>
<evidence type="ECO:0000256" key="6">
    <source>
        <dbReference type="ARBA" id="ARBA00023136"/>
    </source>
</evidence>
<dbReference type="Pfam" id="PF00528">
    <property type="entry name" value="BPD_transp_1"/>
    <property type="match status" value="1"/>
</dbReference>
<evidence type="ECO:0000256" key="1">
    <source>
        <dbReference type="ARBA" id="ARBA00004651"/>
    </source>
</evidence>
<evidence type="ECO:0000256" key="4">
    <source>
        <dbReference type="ARBA" id="ARBA00022692"/>
    </source>
</evidence>
<feature type="transmembrane region" description="Helical" evidence="7">
    <location>
        <begin position="28"/>
        <end position="52"/>
    </location>
</feature>
<comment type="subcellular location">
    <subcellularLocation>
        <location evidence="1 7">Cell membrane</location>
        <topology evidence="1 7">Multi-pass membrane protein</topology>
    </subcellularLocation>
</comment>
<sequence length="272" mass="29187">MESLSRAGPSRARALVSRRVLERWLMPALGIATLFGSWALLSGLGLVSPAFLPGPLTVLRSMAEHTHEPYAGSVLQMHLLASLEKFLISFSIAVLLGVPLGLFMGRFKALDWAVAPVFEAFRFIPPIAWVPFAIFWFGTGFLSPTLVIFAGAFAPCVLNAYRGARQIDRALIEAGQMLGAGRWTTLTEILLPAALAHIVAGIRVGAGFGWQSLIGAELIVGSTGLGYMIVQGGSNLEPAIVISGMITIGLIGAGIDYGMRALQRRVQRDWSR</sequence>